<dbReference type="Proteomes" id="UP000196005">
    <property type="component" value="Chromosome"/>
</dbReference>
<feature type="signal peptide" evidence="1">
    <location>
        <begin position="1"/>
        <end position="29"/>
    </location>
</feature>
<feature type="chain" id="PRO_5012237155" description="Lipoprotein" evidence="1">
    <location>
        <begin position="30"/>
        <end position="196"/>
    </location>
</feature>
<evidence type="ECO:0000313" key="2">
    <source>
        <dbReference type="EMBL" id="ARU48129.1"/>
    </source>
</evidence>
<organism evidence="2 3">
    <name type="scientific">Sulfurospirillum diekertiae</name>
    <dbReference type="NCBI Taxonomy" id="1854492"/>
    <lineage>
        <taxon>Bacteria</taxon>
        <taxon>Pseudomonadati</taxon>
        <taxon>Campylobacterota</taxon>
        <taxon>Epsilonproteobacteria</taxon>
        <taxon>Campylobacterales</taxon>
        <taxon>Sulfurospirillaceae</taxon>
        <taxon>Sulfurospirillum</taxon>
    </lineage>
</organism>
<dbReference type="PROSITE" id="PS51257">
    <property type="entry name" value="PROKAR_LIPOPROTEIN"/>
    <property type="match status" value="1"/>
</dbReference>
<sequence>MFSKSLFVSGSLSLLAVLTLSGCGGAPYAAGLSQELPMPNDVPGKIFYVEGKEAWRSPSGGYNAKTRNIHILQNTADLTLSEGYRYFSFERPVELSNFDGSMINTAKEFIDKCTPSEGQILDIGNARCGLNGTTVKASVLFVAFKEAPKTILSYDAKEVKAYLQENKLYREDSYEVNEAEVTKFLSKQTKIPQKKQ</sequence>
<accession>A0A1Y0HJ46</accession>
<dbReference type="EMBL" id="CP021416">
    <property type="protein sequence ID" value="ARU48129.1"/>
    <property type="molecule type" value="Genomic_DNA"/>
</dbReference>
<gene>
    <name evidence="2" type="ORF">Sdiek1_0963</name>
</gene>
<dbReference type="AlphaFoldDB" id="A0A1Y0HJ46"/>
<dbReference type="KEGG" id="suls:Sdiek1_0963"/>
<evidence type="ECO:0008006" key="4">
    <source>
        <dbReference type="Google" id="ProtNLM"/>
    </source>
</evidence>
<keyword evidence="1" id="KW-0732">Signal</keyword>
<evidence type="ECO:0000313" key="3">
    <source>
        <dbReference type="Proteomes" id="UP000196005"/>
    </source>
</evidence>
<protein>
    <recommendedName>
        <fullName evidence="4">Lipoprotein</fullName>
    </recommendedName>
</protein>
<dbReference type="RefSeq" id="WP_087438131.1">
    <property type="nucleotide sequence ID" value="NZ_CP021416.1"/>
</dbReference>
<reference evidence="3" key="1">
    <citation type="submission" date="2017-05" db="EMBL/GenBank/DDBJ databases">
        <title>Dechlorination kinetics govern the competition between two new strains of the genus Sulfurospirillum.</title>
        <authorList>
            <person name="Buttet G.F."/>
            <person name="Murray A.M."/>
            <person name="Goris T."/>
            <person name="Burion M."/>
            <person name="Lin B."/>
            <person name="Rolle M."/>
            <person name="Maillard J."/>
        </authorList>
    </citation>
    <scope>NUCLEOTIDE SEQUENCE [LARGE SCALE GENOMIC DNA]</scope>
    <source>
        <strain evidence="3">SL2-1</strain>
    </source>
</reference>
<keyword evidence="3" id="KW-1185">Reference proteome</keyword>
<name>A0A1Y0HJ46_9BACT</name>
<dbReference type="OrthoDB" id="5340153at2"/>
<proteinExistence type="predicted"/>
<evidence type="ECO:0000256" key="1">
    <source>
        <dbReference type="SAM" id="SignalP"/>
    </source>
</evidence>